<dbReference type="GO" id="GO:0019290">
    <property type="term" value="P:siderophore biosynthetic process"/>
    <property type="evidence" value="ECO:0007669"/>
    <property type="project" value="TreeGrafter"/>
</dbReference>
<dbReference type="Pfam" id="PF03621">
    <property type="entry name" value="MbtH"/>
    <property type="match status" value="1"/>
</dbReference>
<reference evidence="2 3" key="1">
    <citation type="submission" date="2019-09" db="EMBL/GenBank/DDBJ databases">
        <title>Vibrio Fortis S7-72.</title>
        <authorList>
            <person name="Das S.K."/>
        </authorList>
    </citation>
    <scope>NUCLEOTIDE SEQUENCE [LARGE SCALE GENOMIC DNA]</scope>
    <source>
        <strain evidence="2 3">S7-72</strain>
    </source>
</reference>
<proteinExistence type="predicted"/>
<protein>
    <submittedName>
        <fullName evidence="2">MbtH family NRPS accessory protein</fullName>
    </submittedName>
</protein>
<dbReference type="PANTHER" id="PTHR38444">
    <property type="entry name" value="ENTEROBACTIN BIOSYNTHESIS PROTEIN YBDZ"/>
    <property type="match status" value="1"/>
</dbReference>
<dbReference type="Gene3D" id="3.90.820.10">
    <property type="entry name" value="Structural Genomics, Unknown Function 30-nov-00 1gh9 Mol_id"/>
    <property type="match status" value="1"/>
</dbReference>
<dbReference type="AlphaFoldDB" id="A0A5N3RZW9"/>
<dbReference type="InterPro" id="IPR005153">
    <property type="entry name" value="MbtH-like_dom"/>
</dbReference>
<organism evidence="2 3">
    <name type="scientific">Vibrio fortis</name>
    <dbReference type="NCBI Taxonomy" id="212667"/>
    <lineage>
        <taxon>Bacteria</taxon>
        <taxon>Pseudomonadati</taxon>
        <taxon>Pseudomonadota</taxon>
        <taxon>Gammaproteobacteria</taxon>
        <taxon>Vibrionales</taxon>
        <taxon>Vibrionaceae</taxon>
        <taxon>Vibrio</taxon>
    </lineage>
</organism>
<dbReference type="Proteomes" id="UP000326687">
    <property type="component" value="Unassembled WGS sequence"/>
</dbReference>
<sequence>MKQQSILFNVVINIEEQYSIWPTYKAIPSGWKEVGFQGDKESCLQFIQENWTDMRPASLKQFQQAL</sequence>
<dbReference type="GO" id="GO:0005829">
    <property type="term" value="C:cytosol"/>
    <property type="evidence" value="ECO:0007669"/>
    <property type="project" value="TreeGrafter"/>
</dbReference>
<dbReference type="RefSeq" id="WP_150897557.1">
    <property type="nucleotide sequence ID" value="NZ_CP148052.1"/>
</dbReference>
<dbReference type="SMART" id="SM00923">
    <property type="entry name" value="MbtH"/>
    <property type="match status" value="1"/>
</dbReference>
<name>A0A5N3RZW9_9VIBR</name>
<dbReference type="InterPro" id="IPR037407">
    <property type="entry name" value="MLP_fam"/>
</dbReference>
<evidence type="ECO:0000313" key="2">
    <source>
        <dbReference type="EMBL" id="KAB0300148.1"/>
    </source>
</evidence>
<feature type="domain" description="MbtH-like" evidence="1">
    <location>
        <begin position="1"/>
        <end position="49"/>
    </location>
</feature>
<dbReference type="InterPro" id="IPR038020">
    <property type="entry name" value="MbtH-like_sf"/>
</dbReference>
<comment type="caution">
    <text evidence="2">The sequence shown here is derived from an EMBL/GenBank/DDBJ whole genome shotgun (WGS) entry which is preliminary data.</text>
</comment>
<evidence type="ECO:0000259" key="1">
    <source>
        <dbReference type="SMART" id="SM00923"/>
    </source>
</evidence>
<dbReference type="EMBL" id="VXDD01000005">
    <property type="protein sequence ID" value="KAB0300148.1"/>
    <property type="molecule type" value="Genomic_DNA"/>
</dbReference>
<accession>A0A5N3RZW9</accession>
<gene>
    <name evidence="2" type="ORF">F2Z80_23890</name>
</gene>
<dbReference type="PANTHER" id="PTHR38444:SF1">
    <property type="entry name" value="ENTEROBACTIN BIOSYNTHESIS PROTEIN YBDZ"/>
    <property type="match status" value="1"/>
</dbReference>
<dbReference type="SUPFAM" id="SSF160582">
    <property type="entry name" value="MbtH-like"/>
    <property type="match status" value="1"/>
</dbReference>
<evidence type="ECO:0000313" key="3">
    <source>
        <dbReference type="Proteomes" id="UP000326687"/>
    </source>
</evidence>